<evidence type="ECO:0000259" key="8">
    <source>
        <dbReference type="PROSITE" id="PS51085"/>
    </source>
</evidence>
<dbReference type="EMBL" id="RJJQ01000001">
    <property type="protein sequence ID" value="RNI25482.1"/>
    <property type="molecule type" value="Genomic_DNA"/>
</dbReference>
<dbReference type="InterPro" id="IPR039261">
    <property type="entry name" value="FNR_nucleotide-bd"/>
</dbReference>
<dbReference type="OrthoDB" id="502624at2"/>
<keyword evidence="2" id="KW-0285">Flavoprotein</keyword>
<dbReference type="Gene3D" id="3.40.50.80">
    <property type="entry name" value="Nucleotide-binding domain of ferredoxin-NADP reductase (FNR) module"/>
    <property type="match status" value="1"/>
</dbReference>
<feature type="domain" description="FAD-binding FR-type" evidence="9">
    <location>
        <begin position="7"/>
        <end position="115"/>
    </location>
</feature>
<evidence type="ECO:0000256" key="1">
    <source>
        <dbReference type="ARBA" id="ARBA00001974"/>
    </source>
</evidence>
<name>A0A3M9MIU5_9MICO</name>
<dbReference type="SUPFAM" id="SSF54292">
    <property type="entry name" value="2Fe-2S ferredoxin-like"/>
    <property type="match status" value="1"/>
</dbReference>
<proteinExistence type="predicted"/>
<dbReference type="InterPro" id="IPR050415">
    <property type="entry name" value="MRET"/>
</dbReference>
<dbReference type="GO" id="GO:0016491">
    <property type="term" value="F:oxidoreductase activity"/>
    <property type="evidence" value="ECO:0007669"/>
    <property type="project" value="UniProtKB-KW"/>
</dbReference>
<dbReference type="InterPro" id="IPR017927">
    <property type="entry name" value="FAD-bd_FR_type"/>
</dbReference>
<dbReference type="PROSITE" id="PS00197">
    <property type="entry name" value="2FE2S_FER_1"/>
    <property type="match status" value="1"/>
</dbReference>
<dbReference type="InterPro" id="IPR001433">
    <property type="entry name" value="OxRdtase_FAD/NAD-bd"/>
</dbReference>
<dbReference type="InterPro" id="IPR017938">
    <property type="entry name" value="Riboflavin_synthase-like_b-brl"/>
</dbReference>
<evidence type="ECO:0000256" key="7">
    <source>
        <dbReference type="ARBA" id="ARBA00023014"/>
    </source>
</evidence>
<accession>A0A3M9MIU5</accession>
<dbReference type="PANTHER" id="PTHR47354">
    <property type="entry name" value="NADH OXIDOREDUCTASE HCR"/>
    <property type="match status" value="1"/>
</dbReference>
<evidence type="ECO:0000256" key="6">
    <source>
        <dbReference type="ARBA" id="ARBA00023004"/>
    </source>
</evidence>
<evidence type="ECO:0000256" key="3">
    <source>
        <dbReference type="ARBA" id="ARBA00022714"/>
    </source>
</evidence>
<dbReference type="PANTHER" id="PTHR47354:SF1">
    <property type="entry name" value="CARNITINE MONOOXYGENASE REDUCTASE SUBUNIT"/>
    <property type="match status" value="1"/>
</dbReference>
<dbReference type="InterPro" id="IPR006058">
    <property type="entry name" value="2Fe2S_fd_BS"/>
</dbReference>
<dbReference type="InterPro" id="IPR012675">
    <property type="entry name" value="Beta-grasp_dom_sf"/>
</dbReference>
<dbReference type="Proteomes" id="UP000271678">
    <property type="component" value="Unassembled WGS sequence"/>
</dbReference>
<comment type="cofactor">
    <cofactor evidence="1">
        <name>FAD</name>
        <dbReference type="ChEBI" id="CHEBI:57692"/>
    </cofactor>
</comment>
<evidence type="ECO:0000259" key="9">
    <source>
        <dbReference type="PROSITE" id="PS51384"/>
    </source>
</evidence>
<dbReference type="InterPro" id="IPR001041">
    <property type="entry name" value="2Fe-2S_ferredoxin-type"/>
</dbReference>
<organism evidence="10 11">
    <name type="scientific">Flexivirga caeni</name>
    <dbReference type="NCBI Taxonomy" id="2294115"/>
    <lineage>
        <taxon>Bacteria</taxon>
        <taxon>Bacillati</taxon>
        <taxon>Actinomycetota</taxon>
        <taxon>Actinomycetes</taxon>
        <taxon>Micrococcales</taxon>
        <taxon>Dermacoccaceae</taxon>
        <taxon>Flexivirga</taxon>
    </lineage>
</organism>
<dbReference type="SUPFAM" id="SSF52343">
    <property type="entry name" value="Ferredoxin reductase-like, C-terminal NADP-linked domain"/>
    <property type="match status" value="1"/>
</dbReference>
<dbReference type="PROSITE" id="PS51085">
    <property type="entry name" value="2FE2S_FER_2"/>
    <property type="match status" value="1"/>
</dbReference>
<dbReference type="CDD" id="cd00207">
    <property type="entry name" value="fer2"/>
    <property type="match status" value="1"/>
</dbReference>
<dbReference type="Pfam" id="PF00175">
    <property type="entry name" value="NAD_binding_1"/>
    <property type="match status" value="1"/>
</dbReference>
<dbReference type="InterPro" id="IPR036010">
    <property type="entry name" value="2Fe-2S_ferredoxin-like_sf"/>
</dbReference>
<evidence type="ECO:0000256" key="5">
    <source>
        <dbReference type="ARBA" id="ARBA00023002"/>
    </source>
</evidence>
<gene>
    <name evidence="10" type="ORF">EFY87_02385</name>
</gene>
<protein>
    <submittedName>
        <fullName evidence="10">Oxidoreductase</fullName>
    </submittedName>
</protein>
<sequence length="327" mass="36195">MLFEHVEEDLRLRVQSMSWESESVLSVCLRALDESLLPSWRPGAHIDLHLPADATSERVLIRQFSLSGAPEDRSHWRVTVLREPEGGGGSEYVHDRLRPGDILDVVGPRNNFELHDADEYLFIAGGVGITPILPMIESVERAAAPWRLMYGGRSRRTMAFVAELERHGSKVTVWPQDEHGLLDLDAFLGRPRDGVGIYCCGPEGLLAAVEQQCDSWPDRTLHLERFKPKQQAPHDPDEEQAFEVVLERSGTTLAVPSGMSVLEALENAGIEPLTSCREGICGTCETKVLAGTPDHRDSLLSDEERAEGGTMMICVGRALSEKLVLDL</sequence>
<keyword evidence="7" id="KW-0411">Iron-sulfur</keyword>
<comment type="caution">
    <text evidence="10">The sequence shown here is derived from an EMBL/GenBank/DDBJ whole genome shotgun (WGS) entry which is preliminary data.</text>
</comment>
<dbReference type="PROSITE" id="PS51384">
    <property type="entry name" value="FAD_FR"/>
    <property type="match status" value="1"/>
</dbReference>
<keyword evidence="4" id="KW-0479">Metal-binding</keyword>
<dbReference type="PRINTS" id="PR00409">
    <property type="entry name" value="PHDIOXRDTASE"/>
</dbReference>
<evidence type="ECO:0000256" key="4">
    <source>
        <dbReference type="ARBA" id="ARBA00022723"/>
    </source>
</evidence>
<dbReference type="RefSeq" id="WP_123269764.1">
    <property type="nucleotide sequence ID" value="NZ_RJJQ01000001.1"/>
</dbReference>
<evidence type="ECO:0000313" key="11">
    <source>
        <dbReference type="Proteomes" id="UP000271678"/>
    </source>
</evidence>
<keyword evidence="5" id="KW-0560">Oxidoreductase</keyword>
<dbReference type="Gene3D" id="3.10.20.30">
    <property type="match status" value="1"/>
</dbReference>
<dbReference type="AlphaFoldDB" id="A0A3M9MIU5"/>
<evidence type="ECO:0000256" key="2">
    <source>
        <dbReference type="ARBA" id="ARBA00022630"/>
    </source>
</evidence>
<reference evidence="10 11" key="1">
    <citation type="submission" date="2018-11" db="EMBL/GenBank/DDBJ databases">
        <title>Draft genome of Simplicispira Flexivirga sp. BO-16.</title>
        <authorList>
            <person name="Im W.T."/>
        </authorList>
    </citation>
    <scope>NUCLEOTIDE SEQUENCE [LARGE SCALE GENOMIC DNA]</scope>
    <source>
        <strain evidence="10 11">BO-16</strain>
    </source>
</reference>
<keyword evidence="6" id="KW-0408">Iron</keyword>
<dbReference type="Gene3D" id="2.40.30.10">
    <property type="entry name" value="Translation factors"/>
    <property type="match status" value="1"/>
</dbReference>
<feature type="domain" description="2Fe-2S ferredoxin-type" evidence="8">
    <location>
        <begin position="242"/>
        <end position="327"/>
    </location>
</feature>
<dbReference type="Pfam" id="PF00111">
    <property type="entry name" value="Fer2"/>
    <property type="match status" value="1"/>
</dbReference>
<dbReference type="GO" id="GO:0051537">
    <property type="term" value="F:2 iron, 2 sulfur cluster binding"/>
    <property type="evidence" value="ECO:0007669"/>
    <property type="project" value="UniProtKB-KW"/>
</dbReference>
<keyword evidence="3" id="KW-0001">2Fe-2S</keyword>
<evidence type="ECO:0000313" key="10">
    <source>
        <dbReference type="EMBL" id="RNI25482.1"/>
    </source>
</evidence>
<dbReference type="SUPFAM" id="SSF63380">
    <property type="entry name" value="Riboflavin synthase domain-like"/>
    <property type="match status" value="1"/>
</dbReference>
<dbReference type="CDD" id="cd06185">
    <property type="entry name" value="PDR_like"/>
    <property type="match status" value="1"/>
</dbReference>
<dbReference type="GO" id="GO:0046872">
    <property type="term" value="F:metal ion binding"/>
    <property type="evidence" value="ECO:0007669"/>
    <property type="project" value="UniProtKB-KW"/>
</dbReference>
<keyword evidence="11" id="KW-1185">Reference proteome</keyword>